<dbReference type="HOGENOM" id="CLU_1223818_0_0_3"/>
<dbReference type="RefSeq" id="WP_012596457.1">
    <property type="nucleotide sequence ID" value="NC_011726.1"/>
</dbReference>
<dbReference type="AlphaFoldDB" id="B7JY94"/>
<dbReference type="EMBL" id="CP001287">
    <property type="protein sequence ID" value="ACK67196.1"/>
    <property type="molecule type" value="Genomic_DNA"/>
</dbReference>
<proteinExistence type="predicted"/>
<organism evidence="1 2">
    <name type="scientific">Rippkaea orientalis (strain PCC 8801 / RF-1)</name>
    <name type="common">Cyanothece sp. (strain PCC 8801)</name>
    <dbReference type="NCBI Taxonomy" id="41431"/>
    <lineage>
        <taxon>Bacteria</taxon>
        <taxon>Bacillati</taxon>
        <taxon>Cyanobacteriota</taxon>
        <taxon>Cyanophyceae</taxon>
        <taxon>Oscillatoriophycideae</taxon>
        <taxon>Chroococcales</taxon>
        <taxon>Aphanothecaceae</taxon>
        <taxon>Rippkaea</taxon>
        <taxon>Rippkaea orientalis</taxon>
    </lineage>
</organism>
<evidence type="ECO:0008006" key="3">
    <source>
        <dbReference type="Google" id="ProtNLM"/>
    </source>
</evidence>
<dbReference type="Proteomes" id="UP000008204">
    <property type="component" value="Chromosome"/>
</dbReference>
<dbReference type="Pfam" id="PF10962">
    <property type="entry name" value="DUF2764"/>
    <property type="match status" value="1"/>
</dbReference>
<protein>
    <recommendedName>
        <fullName evidence="3">V-type ATP synthase subunit A</fullName>
    </recommendedName>
</protein>
<keyword evidence="2" id="KW-1185">Reference proteome</keyword>
<name>B7JY94_RIPO1</name>
<dbReference type="KEGG" id="cyp:PCC8801_3221"/>
<dbReference type="eggNOG" id="ENOG502ZC02">
    <property type="taxonomic scope" value="Bacteria"/>
</dbReference>
<dbReference type="STRING" id="41431.PCC8801_3221"/>
<dbReference type="OrthoDB" id="556081at2"/>
<reference evidence="2" key="1">
    <citation type="journal article" date="2011" name="MBio">
        <title>Novel metabolic attributes of the genus Cyanothece, comprising a group of unicellular nitrogen-fixing Cyanobacteria.</title>
        <authorList>
            <person name="Bandyopadhyay A."/>
            <person name="Elvitigala T."/>
            <person name="Welsh E."/>
            <person name="Stockel J."/>
            <person name="Liberton M."/>
            <person name="Min H."/>
            <person name="Sherman L.A."/>
            <person name="Pakrasi H.B."/>
        </authorList>
    </citation>
    <scope>NUCLEOTIDE SEQUENCE [LARGE SCALE GENOMIC DNA]</scope>
    <source>
        <strain evidence="2">PCC 8801</strain>
    </source>
</reference>
<dbReference type="InterPro" id="IPR024492">
    <property type="entry name" value="DUF2764"/>
</dbReference>
<sequence>MTKYVILMASLPPLGQLFGSKQTPISRLKLEQRLKLLDTKDTELLHRISRLISWSQQPINETDAQFVTEANQFFAEGHHTTLQEIIRFRLDLRTIIAALRRRHRGESEPPIGQLWGVGNWVDHIERYWNEPGFRLEMIFPWVIQAYQLLNNDDLVGLERLQFELNWKMLDRLSLGHYFDFEAVIIYLMRWSLVDRWTRYDGEIAVKRFQELVDEGIEKFTDVFA</sequence>
<dbReference type="SUPFAM" id="SSF103486">
    <property type="entry name" value="V-type ATP synthase subunit C"/>
    <property type="match status" value="1"/>
</dbReference>
<evidence type="ECO:0000313" key="2">
    <source>
        <dbReference type="Proteomes" id="UP000008204"/>
    </source>
</evidence>
<evidence type="ECO:0000313" key="1">
    <source>
        <dbReference type="EMBL" id="ACK67196.1"/>
    </source>
</evidence>
<accession>B7JY94</accession>
<gene>
    <name evidence="1" type="ordered locus">PCC8801_3221</name>
</gene>
<dbReference type="InterPro" id="IPR036079">
    <property type="entry name" value="ATPase_csu/dsu_sf"/>
</dbReference>